<comment type="caution">
    <text evidence="2">The sequence shown here is derived from an EMBL/GenBank/DDBJ whole genome shotgun (WGS) entry which is preliminary data.</text>
</comment>
<reference evidence="2 3" key="1">
    <citation type="submission" date="2018-04" db="EMBL/GenBank/DDBJ databases">
        <title>Genomic Encyclopedia of Type Strains, Phase III (KMG-III): the genomes of soil and plant-associated and newly described type strains.</title>
        <authorList>
            <person name="Whitman W."/>
        </authorList>
    </citation>
    <scope>NUCLEOTIDE SEQUENCE [LARGE SCALE GENOMIC DNA]</scope>
    <source>
        <strain evidence="2 3">MA101b</strain>
    </source>
</reference>
<evidence type="ECO:0000313" key="2">
    <source>
        <dbReference type="EMBL" id="PTQ60922.1"/>
    </source>
</evidence>
<name>A0A2T5GNL5_9SPHN</name>
<feature type="signal peptide" evidence="1">
    <location>
        <begin position="1"/>
        <end position="22"/>
    </location>
</feature>
<dbReference type="EMBL" id="QAOG01000002">
    <property type="protein sequence ID" value="PTQ60922.1"/>
    <property type="molecule type" value="Genomic_DNA"/>
</dbReference>
<feature type="chain" id="PRO_5015656990" description="Lipoprotein" evidence="1">
    <location>
        <begin position="23"/>
        <end position="135"/>
    </location>
</feature>
<keyword evidence="1" id="KW-0732">Signal</keyword>
<dbReference type="Proteomes" id="UP000244189">
    <property type="component" value="Unassembled WGS sequence"/>
</dbReference>
<evidence type="ECO:0000256" key="1">
    <source>
        <dbReference type="SAM" id="SignalP"/>
    </source>
</evidence>
<keyword evidence="3" id="KW-1185">Reference proteome</keyword>
<proteinExistence type="predicted"/>
<sequence length="135" mass="13843">MSTRISKPLQCLGVLLSLPLAACGREQPADTTVAAQRQATPADEARIACARGNAALAASCTIEQAQGRDGLILTVRHPDGGFRRLLVTQDGRGVIAADGAEVARVSVLGADGIEVALGGDRYRLPATIKGAAKPS</sequence>
<evidence type="ECO:0008006" key="4">
    <source>
        <dbReference type="Google" id="ProtNLM"/>
    </source>
</evidence>
<dbReference type="AlphaFoldDB" id="A0A2T5GNL5"/>
<evidence type="ECO:0000313" key="3">
    <source>
        <dbReference type="Proteomes" id="UP000244189"/>
    </source>
</evidence>
<organism evidence="2 3">
    <name type="scientific">Sphingomonas aurantiaca</name>
    <dbReference type="NCBI Taxonomy" id="185949"/>
    <lineage>
        <taxon>Bacteria</taxon>
        <taxon>Pseudomonadati</taxon>
        <taxon>Pseudomonadota</taxon>
        <taxon>Alphaproteobacteria</taxon>
        <taxon>Sphingomonadales</taxon>
        <taxon>Sphingomonadaceae</taxon>
        <taxon>Sphingomonas</taxon>
    </lineage>
</organism>
<gene>
    <name evidence="2" type="ORF">C8J26_1238</name>
</gene>
<accession>A0A2T5GNL5</accession>
<protein>
    <recommendedName>
        <fullName evidence="4">Lipoprotein</fullName>
    </recommendedName>
</protein>